<dbReference type="Proteomes" id="UP000094819">
    <property type="component" value="Unassembled WGS sequence"/>
</dbReference>
<organism evidence="2 3">
    <name type="scientific">Cryptococcus wingfieldii CBS 7118</name>
    <dbReference type="NCBI Taxonomy" id="1295528"/>
    <lineage>
        <taxon>Eukaryota</taxon>
        <taxon>Fungi</taxon>
        <taxon>Dikarya</taxon>
        <taxon>Basidiomycota</taxon>
        <taxon>Agaricomycotina</taxon>
        <taxon>Tremellomycetes</taxon>
        <taxon>Tremellales</taxon>
        <taxon>Cryptococcaceae</taxon>
        <taxon>Cryptococcus</taxon>
    </lineage>
</organism>
<comment type="caution">
    <text evidence="2">The sequence shown here is derived from an EMBL/GenBank/DDBJ whole genome shotgun (WGS) entry which is preliminary data.</text>
</comment>
<proteinExistence type="predicted"/>
<evidence type="ECO:0000256" key="1">
    <source>
        <dbReference type="SAM" id="MobiDB-lite"/>
    </source>
</evidence>
<gene>
    <name evidence="2" type="ORF">L198_02862</name>
</gene>
<evidence type="ECO:0000313" key="3">
    <source>
        <dbReference type="Proteomes" id="UP000094819"/>
    </source>
</evidence>
<dbReference type="OrthoDB" id="2595858at2759"/>
<dbReference type="EMBL" id="AWGH01000007">
    <property type="protein sequence ID" value="ODO00543.1"/>
    <property type="molecule type" value="Genomic_DNA"/>
</dbReference>
<sequence length="412" mass="45686">MSLTYNDKTSRISITRKHNLPHIRYERNDVGPQVDAPIRELLTLPIIQLDGVTAIGSGLQRVLDSVAAMNVAVDEISVDATFGTNHRLGILLQSLSEAVKNAVSVEAQDVFKPNPKMLWDELYTLYSQTTGHRISQLYATLWSTRVSLGADPLPYLGAQRATMAQLRQSQKVEDQQVAYTMLRGLCSSATCQLQVLGSGELEMEGEGSRSRLGRPSPKPGHYEANGRCHFSPVRSFAASVRDHQNILHGSSDPLPDMDVKWILMAGLNSPFVTHAVKGALAQQCMKLETIALDDLIDLMSEKVETCAINLAAYPSCNLEDDFPYAKRDTISVDPLNRPVLALWALPTPTQHLPRNRGAQGHVLKSTAWRRRHIMLTKGHTRLAVIFLPLMWLTEREGAKLASEEPIVQEQVD</sequence>
<keyword evidence="3" id="KW-1185">Reference proteome</keyword>
<feature type="region of interest" description="Disordered" evidence="1">
    <location>
        <begin position="202"/>
        <end position="224"/>
    </location>
</feature>
<evidence type="ECO:0000313" key="2">
    <source>
        <dbReference type="EMBL" id="ODO00543.1"/>
    </source>
</evidence>
<dbReference type="GeneID" id="30192075"/>
<accession>A0A1E3JI83</accession>
<dbReference type="AlphaFoldDB" id="A0A1E3JI83"/>
<dbReference type="RefSeq" id="XP_019032735.1">
    <property type="nucleotide sequence ID" value="XM_019175003.1"/>
</dbReference>
<name>A0A1E3JI83_9TREE</name>
<protein>
    <submittedName>
        <fullName evidence="2">Uncharacterized protein</fullName>
    </submittedName>
</protein>
<reference evidence="2 3" key="1">
    <citation type="submission" date="2016-06" db="EMBL/GenBank/DDBJ databases">
        <title>Evolution of pathogenesis and genome organization in the Tremellales.</title>
        <authorList>
            <person name="Cuomo C."/>
            <person name="Litvintseva A."/>
            <person name="Heitman J."/>
            <person name="Chen Y."/>
            <person name="Sun S."/>
            <person name="Springer D."/>
            <person name="Dromer F."/>
            <person name="Young S."/>
            <person name="Zeng Q."/>
            <person name="Chapman S."/>
            <person name="Gujja S."/>
            <person name="Saif S."/>
            <person name="Birren B."/>
        </authorList>
    </citation>
    <scope>NUCLEOTIDE SEQUENCE [LARGE SCALE GENOMIC DNA]</scope>
    <source>
        <strain evidence="2 3">CBS 7118</strain>
    </source>
</reference>